<evidence type="ECO:0000256" key="1">
    <source>
        <dbReference type="ARBA" id="ARBA00000826"/>
    </source>
</evidence>
<evidence type="ECO:0000313" key="13">
    <source>
        <dbReference type="Proteomes" id="UP000783588"/>
    </source>
</evidence>
<dbReference type="SMART" id="SM00642">
    <property type="entry name" value="Aamy"/>
    <property type="match status" value="1"/>
</dbReference>
<dbReference type="Pfam" id="PF02806">
    <property type="entry name" value="Alpha-amylase_C"/>
    <property type="match status" value="1"/>
</dbReference>
<gene>
    <name evidence="12" type="primary">glgB</name>
    <name evidence="12" type="ORF">KQI75_07465</name>
</gene>
<dbReference type="InterPro" id="IPR044143">
    <property type="entry name" value="GlgB_N_E_set_prok"/>
</dbReference>
<keyword evidence="5" id="KW-0321">Glycogen metabolism</keyword>
<protein>
    <recommendedName>
        <fullName evidence="4 10">1,4-alpha-glucan branching enzyme</fullName>
        <ecNumber evidence="4 10">2.4.1.18</ecNumber>
    </recommendedName>
</protein>
<proteinExistence type="inferred from homology"/>
<comment type="catalytic activity">
    <reaction evidence="1">
        <text>Transfers a segment of a (1-&gt;4)-alpha-D-glucan chain to a primary hydroxy group in a similar glucan chain.</text>
        <dbReference type="EC" id="2.4.1.18"/>
    </reaction>
</comment>
<keyword evidence="8" id="KW-0320">Glycogen biosynthesis</keyword>
<dbReference type="Proteomes" id="UP000783588">
    <property type="component" value="Unassembled WGS sequence"/>
</dbReference>
<evidence type="ECO:0000256" key="9">
    <source>
        <dbReference type="ARBA" id="ARBA00023277"/>
    </source>
</evidence>
<dbReference type="NCBIfam" id="TIGR01515">
    <property type="entry name" value="branching_enzym"/>
    <property type="match status" value="1"/>
</dbReference>
<evidence type="ECO:0000256" key="5">
    <source>
        <dbReference type="ARBA" id="ARBA00022600"/>
    </source>
</evidence>
<keyword evidence="13" id="KW-1185">Reference proteome</keyword>
<dbReference type="InterPro" id="IPR004193">
    <property type="entry name" value="Glyco_hydro_13_N"/>
</dbReference>
<keyword evidence="9" id="KW-0119">Carbohydrate metabolism</keyword>
<comment type="caution">
    <text evidence="12">The sequence shown here is derived from an EMBL/GenBank/DDBJ whole genome shotgun (WGS) entry which is preliminary data.</text>
</comment>
<dbReference type="PANTHER" id="PTHR43651">
    <property type="entry name" value="1,4-ALPHA-GLUCAN-BRANCHING ENZYME"/>
    <property type="match status" value="1"/>
</dbReference>
<dbReference type="EMBL" id="JAHLQI010000003">
    <property type="protein sequence ID" value="MBU5490456.1"/>
    <property type="molecule type" value="Genomic_DNA"/>
</dbReference>
<dbReference type="EC" id="2.4.1.18" evidence="4 10"/>
<dbReference type="RefSeq" id="WP_216470112.1">
    <property type="nucleotide sequence ID" value="NZ_JAHLQI010000003.1"/>
</dbReference>
<organism evidence="12 13">
    <name type="scientific">Butyricicoccus intestinisimiae</name>
    <dbReference type="NCBI Taxonomy" id="2841509"/>
    <lineage>
        <taxon>Bacteria</taxon>
        <taxon>Bacillati</taxon>
        <taxon>Bacillota</taxon>
        <taxon>Clostridia</taxon>
        <taxon>Eubacteriales</taxon>
        <taxon>Butyricicoccaceae</taxon>
        <taxon>Butyricicoccus</taxon>
    </lineage>
</organism>
<dbReference type="Pfam" id="PF02922">
    <property type="entry name" value="CBM_48"/>
    <property type="match status" value="1"/>
</dbReference>
<dbReference type="InterPro" id="IPR006407">
    <property type="entry name" value="GlgB"/>
</dbReference>
<evidence type="ECO:0000256" key="6">
    <source>
        <dbReference type="ARBA" id="ARBA00022676"/>
    </source>
</evidence>
<comment type="similarity">
    <text evidence="3">Belongs to the glycosyl hydrolase 13 family. GlgB subfamily.</text>
</comment>
<evidence type="ECO:0000256" key="2">
    <source>
        <dbReference type="ARBA" id="ARBA00004964"/>
    </source>
</evidence>
<dbReference type="PANTHER" id="PTHR43651:SF3">
    <property type="entry name" value="1,4-ALPHA-GLUCAN-BRANCHING ENZYME"/>
    <property type="match status" value="1"/>
</dbReference>
<dbReference type="InterPro" id="IPR006047">
    <property type="entry name" value="GH13_cat_dom"/>
</dbReference>
<evidence type="ECO:0000256" key="8">
    <source>
        <dbReference type="ARBA" id="ARBA00023056"/>
    </source>
</evidence>
<name>A0ABS6ERY5_9FIRM</name>
<keyword evidence="6" id="KW-0328">Glycosyltransferase</keyword>
<feature type="domain" description="Glycosyl hydrolase family 13 catalytic" evidence="11">
    <location>
        <begin position="165"/>
        <end position="510"/>
    </location>
</feature>
<keyword evidence="7" id="KW-0808">Transferase</keyword>
<dbReference type="InterPro" id="IPR006048">
    <property type="entry name" value="A-amylase/branching_C"/>
</dbReference>
<dbReference type="PIRSF" id="PIRSF000463">
    <property type="entry name" value="GlgB"/>
    <property type="match status" value="1"/>
</dbReference>
<evidence type="ECO:0000256" key="7">
    <source>
        <dbReference type="ARBA" id="ARBA00022679"/>
    </source>
</evidence>
<reference evidence="12 13" key="1">
    <citation type="submission" date="2021-06" db="EMBL/GenBank/DDBJ databases">
        <authorList>
            <person name="Sun Q."/>
            <person name="Li D."/>
        </authorList>
    </citation>
    <scope>NUCLEOTIDE SEQUENCE [LARGE SCALE GENOMIC DNA]</scope>
    <source>
        <strain evidence="12 13">MSJd-7</strain>
    </source>
</reference>
<comment type="pathway">
    <text evidence="2">Glycan biosynthesis; glycogen biosynthesis.</text>
</comment>
<sequence>METNENEKLESRLQAFHDGTEQRAWEWLGAHRAVKDGKKGVQFCVWAPHAADVSVIHEKSGWARDLAPMTRMAEDSEFWSCFLTDIERYDCYKYSIRTKGGQVFDKSDPFAFYAEVRPANASRYYPMDGYVWGDADWMQRRKIAPEPVNIYEVHLGSWQTAEDSSFFNYRVIADRLIPYLCEMGYTHLELLPLLEHPYDGSWGYQPLGFFAATSRYGSPHDLMYLMDRCHQADIGVILDWPAAGFPTDAHGLFMFDGQPCYEACESDPKDMVYGVQKFDLGRGEVQSFLLSSAMFWITQFHADGLRVSSVQPMLYLNYQREAGEWKANQFGENWNTDGARFLRTLCDTVKQQEPTVRMIASSTGKWSSVTKPTALGGLGFTAMWRDTWVQEALTHLQHTDDPEALADWLSLSLLNSTGERFVLPLSHDAVSHGAGSLLARMPGEYHEKFAPLRLLYGFVMMHPGDKLLFMGGEFAQYTEWACHHALDWQDLDCQANRQMKAYVQALNQFYRGNPALWTSDSTEQIVRINRDADSPGLLALERRSPDGERLLAVMNLTAHKLTGCRLTLRDSEEWEEVFCSDAIAYGGTGESGAVTSKKQQDGSCRLTMQMPPYCVRFFKQKK</sequence>
<evidence type="ECO:0000256" key="3">
    <source>
        <dbReference type="ARBA" id="ARBA00009000"/>
    </source>
</evidence>
<evidence type="ECO:0000256" key="4">
    <source>
        <dbReference type="ARBA" id="ARBA00012541"/>
    </source>
</evidence>
<accession>A0ABS6ERY5</accession>
<dbReference type="CDD" id="cd11322">
    <property type="entry name" value="AmyAc_Glg_BE"/>
    <property type="match status" value="1"/>
</dbReference>
<dbReference type="NCBIfam" id="NF008967">
    <property type="entry name" value="PRK12313.1"/>
    <property type="match status" value="1"/>
</dbReference>
<evidence type="ECO:0000256" key="10">
    <source>
        <dbReference type="NCBIfam" id="TIGR01515"/>
    </source>
</evidence>
<evidence type="ECO:0000259" key="11">
    <source>
        <dbReference type="SMART" id="SM00642"/>
    </source>
</evidence>
<evidence type="ECO:0000313" key="12">
    <source>
        <dbReference type="EMBL" id="MBU5490456.1"/>
    </source>
</evidence>
<dbReference type="InterPro" id="IPR037439">
    <property type="entry name" value="Branching_enzy"/>
</dbReference>
<dbReference type="CDD" id="cd02855">
    <property type="entry name" value="E_set_GBE_prok_N"/>
    <property type="match status" value="1"/>
</dbReference>